<evidence type="ECO:0000313" key="2">
    <source>
        <dbReference type="Proteomes" id="UP000269923"/>
    </source>
</evidence>
<dbReference type="Pfam" id="PF13332">
    <property type="entry name" value="Fil_haemagg_2"/>
    <property type="match status" value="6"/>
</dbReference>
<dbReference type="EMBL" id="RQYC01000053">
    <property type="protein sequence ID" value="RRD88364.1"/>
    <property type="molecule type" value="Genomic_DNA"/>
</dbReference>
<dbReference type="AlphaFoldDB" id="A0A3P1ZYY4"/>
<sequence>AKAMGLTPGIALTAEQVARLTADIVWLETQTVTLPDGSTQTVLVPKVYVVARSGDLNGSGSLISADSIRLNIHNGTVKNGGTIGARQVVAINARDIENSGQLQADKIGLQADNAILFDGGTARAESLLDARGKNIKIASTTATTGDQRNGSTVLDRKAAVYVSGNQQGEGILNLQAENNLTLNAATVRNTAEQGISRLSAKNNVDLGTVRTEKHESYGELSDRNHRHVHQSAEVGTDIQTKGNVLLSAGKDLNIRQGALDSTDGTVGLAAGNNINISEGRQTLDMDVSVYNKSRGILSSTKTLDQFQRSHDEASNSDETTLTLSRIGSQNGNTTIIAGKRLDAEAARLSAGKDLTLQGSEVNLDADYVSSRRQSEQERKQSGVSVGVTYAPVKAAKAAYDNAKQNGQFSDSAVGKIMGTADAAARAGLAVSPVVIGAGSNHSQHRQDATVREAVGTEVQAGGNLNIIATEGNIRAQGAKLSAEGNAVLQAKRDVLLDVAESETVQDGNQKRKGWGVDTRQVGLLGTHNQNEDAGLRTTVVKGTELSVGGTTLVSAQTGNISVRGSSIVSQQDLVLDAAKNVSVLSAQNTQSNHNRKTGRGIGGAQISDTEQFFGYMKNQNSQSEDTVEQVRSQVGSLGGNTIVRAGETYTQQASDLLAARDIDVSAKRINVKTAHNTGRQTQSSKDTKIGTFASVSSPVLDAINAVDNALNSKADGRTKALQGLAAAGQGYQLADAVSKGAVLLKAEAGVGFKTARNQSEGEYSQSQGNLIQAGGNVRMSASEGDLRLQHTKATANGTLSLHAADNLIIESGINTQSRHGKNKNYGAEVGVGASVGAQTGAYIYAEAQFGKGEHNLQETTHSHSTLTGTNKPAWADVFKAVSARHGVPKPITAATKHQAAAKP</sequence>
<dbReference type="GO" id="GO:0003824">
    <property type="term" value="F:catalytic activity"/>
    <property type="evidence" value="ECO:0007669"/>
    <property type="project" value="UniProtKB-ARBA"/>
</dbReference>
<dbReference type="Proteomes" id="UP000269923">
    <property type="component" value="Unassembled WGS sequence"/>
</dbReference>
<feature type="non-terminal residue" evidence="1">
    <location>
        <position position="1"/>
    </location>
</feature>
<keyword evidence="2" id="KW-1185">Reference proteome</keyword>
<evidence type="ECO:0000313" key="1">
    <source>
        <dbReference type="EMBL" id="RRD88364.1"/>
    </source>
</evidence>
<dbReference type="InterPro" id="IPR025157">
    <property type="entry name" value="Hemagglutinin_rpt"/>
</dbReference>
<organism evidence="1 2">
    <name type="scientific">Conchiformibius steedae</name>
    <dbReference type="NCBI Taxonomy" id="153493"/>
    <lineage>
        <taxon>Bacteria</taxon>
        <taxon>Pseudomonadati</taxon>
        <taxon>Pseudomonadota</taxon>
        <taxon>Betaproteobacteria</taxon>
        <taxon>Neisseriales</taxon>
        <taxon>Neisseriaceae</taxon>
        <taxon>Conchiformibius</taxon>
    </lineage>
</organism>
<gene>
    <name evidence="1" type="ORF">EII21_11385</name>
</gene>
<accession>A0A3P1ZYY4</accession>
<proteinExistence type="predicted"/>
<dbReference type="RefSeq" id="WP_185711748.1">
    <property type="nucleotide sequence ID" value="NZ_RQYC01000053.1"/>
</dbReference>
<name>A0A3P1ZYY4_9NEIS</name>
<reference evidence="1 2" key="1">
    <citation type="submission" date="2018-11" db="EMBL/GenBank/DDBJ databases">
        <title>Genomes From Bacteria Associated with the Canine Oral Cavity: a Test Case for Automated Genome-Based Taxonomic Assignment.</title>
        <authorList>
            <person name="Coil D.A."/>
            <person name="Jospin G."/>
            <person name="Darling A.E."/>
            <person name="Wallis C."/>
            <person name="Davis I.J."/>
            <person name="Harris S."/>
            <person name="Eisen J.A."/>
            <person name="Holcombe L.J."/>
            <person name="O'Flynn C."/>
        </authorList>
    </citation>
    <scope>NUCLEOTIDE SEQUENCE [LARGE SCALE GENOMIC DNA]</scope>
    <source>
        <strain evidence="1 2">COT-280</strain>
    </source>
</reference>
<evidence type="ECO:0008006" key="3">
    <source>
        <dbReference type="Google" id="ProtNLM"/>
    </source>
</evidence>
<protein>
    <recommendedName>
        <fullName evidence="3">Filamentous hemagglutinin</fullName>
    </recommendedName>
</protein>
<comment type="caution">
    <text evidence="1">The sequence shown here is derived from an EMBL/GenBank/DDBJ whole genome shotgun (WGS) entry which is preliminary data.</text>
</comment>